<keyword evidence="2" id="KW-1185">Reference proteome</keyword>
<dbReference type="AlphaFoldDB" id="A0AAN8FK16"/>
<protein>
    <submittedName>
        <fullName evidence="1">Uncharacterized protein</fullName>
    </submittedName>
</protein>
<evidence type="ECO:0000313" key="2">
    <source>
        <dbReference type="Proteomes" id="UP001331761"/>
    </source>
</evidence>
<dbReference type="Pfam" id="PF05380">
    <property type="entry name" value="Peptidase_A17"/>
    <property type="match status" value="1"/>
</dbReference>
<dbReference type="Proteomes" id="UP001331761">
    <property type="component" value="Unassembled WGS sequence"/>
</dbReference>
<reference evidence="1 2" key="1">
    <citation type="submission" date="2019-10" db="EMBL/GenBank/DDBJ databases">
        <title>Assembly and Annotation for the nematode Trichostrongylus colubriformis.</title>
        <authorList>
            <person name="Martin J."/>
        </authorList>
    </citation>
    <scope>NUCLEOTIDE SEQUENCE [LARGE SCALE GENOMIC DNA]</scope>
    <source>
        <strain evidence="1">G859</strain>
        <tissue evidence="1">Whole worm</tissue>
    </source>
</reference>
<dbReference type="InterPro" id="IPR008042">
    <property type="entry name" value="Retrotrans_Pao"/>
</dbReference>
<sequence>MTQHTTIDKDITTTDRIEATANATLATTDHHLKIDILLEVLLEIGIGAEAIQTAVALVHHLEKVVTVRKKVGRILLLDVTPSPQLRLIVAKSHLNNPKPITIPRAELLAILISTRLAHYIVQQLDMSVSAIHLFSDPQIALHWIHSSHQFKTFVRNGVDSIKKITMSFRSQGISSKFYYVASEINPAEYATRGLSTKKRRIIRGGQERHSYFNPSGCGLTPI</sequence>
<name>A0AAN8FK16_TRICO</name>
<gene>
    <name evidence="1" type="ORF">GCK32_021508</name>
</gene>
<dbReference type="PANTHER" id="PTHR47331">
    <property type="entry name" value="PHD-TYPE DOMAIN-CONTAINING PROTEIN"/>
    <property type="match status" value="1"/>
</dbReference>
<proteinExistence type="predicted"/>
<organism evidence="1 2">
    <name type="scientific">Trichostrongylus colubriformis</name>
    <name type="common">Black scour worm</name>
    <dbReference type="NCBI Taxonomy" id="6319"/>
    <lineage>
        <taxon>Eukaryota</taxon>
        <taxon>Metazoa</taxon>
        <taxon>Ecdysozoa</taxon>
        <taxon>Nematoda</taxon>
        <taxon>Chromadorea</taxon>
        <taxon>Rhabditida</taxon>
        <taxon>Rhabditina</taxon>
        <taxon>Rhabditomorpha</taxon>
        <taxon>Strongyloidea</taxon>
        <taxon>Trichostrongylidae</taxon>
        <taxon>Trichostrongylus</taxon>
    </lineage>
</organism>
<dbReference type="EMBL" id="WIXE01007390">
    <property type="protein sequence ID" value="KAK5980456.1"/>
    <property type="molecule type" value="Genomic_DNA"/>
</dbReference>
<evidence type="ECO:0000313" key="1">
    <source>
        <dbReference type="EMBL" id="KAK5980456.1"/>
    </source>
</evidence>
<dbReference type="PANTHER" id="PTHR47331:SF5">
    <property type="entry name" value="RIBONUCLEASE H"/>
    <property type="match status" value="1"/>
</dbReference>
<accession>A0AAN8FK16</accession>
<comment type="caution">
    <text evidence="1">The sequence shown here is derived from an EMBL/GenBank/DDBJ whole genome shotgun (WGS) entry which is preliminary data.</text>
</comment>